<accession>A0A170TGH0</accession>
<protein>
    <submittedName>
        <fullName evidence="2">Mrp protein</fullName>
    </submittedName>
</protein>
<proteinExistence type="predicted"/>
<sequence>MINKNDVLNVLSKVIDQNSNKNIVELGLISSISFPVHDNLIEL</sequence>
<evidence type="ECO:0000313" key="2">
    <source>
        <dbReference type="EMBL" id="GAT78857.1"/>
    </source>
</evidence>
<dbReference type="AlphaFoldDB" id="A0A170TGH0"/>
<dbReference type="InterPro" id="IPR034904">
    <property type="entry name" value="FSCA_dom_sf"/>
</dbReference>
<dbReference type="Proteomes" id="UP000092731">
    <property type="component" value="Unassembled WGS sequence"/>
</dbReference>
<comment type="caution">
    <text evidence="2">The sequence shown here is derived from an EMBL/GenBank/DDBJ whole genome shotgun (WGS) entry which is preliminary data.</text>
</comment>
<reference evidence="3" key="1">
    <citation type="submission" date="2016-05" db="EMBL/GenBank/DDBJ databases">
        <title>Draft genome sequences of four strains of Ehrlichia ruminantium, a tick-borne pathogen of ruminants, isolated from Zimbabwe, The Gambia and Ghana.</title>
        <authorList>
            <person name="Nakao R."/>
            <person name="Jongejan F."/>
            <person name="Sugimoto C."/>
        </authorList>
    </citation>
    <scope>NUCLEOTIDE SEQUENCE [LARGE SCALE GENOMIC DNA]</scope>
    <source>
        <strain evidence="3">Pokoase 417</strain>
    </source>
</reference>
<dbReference type="Pfam" id="PF01883">
    <property type="entry name" value="FeS_assembly_P"/>
    <property type="match status" value="1"/>
</dbReference>
<dbReference type="EMBL" id="BDDM01000337">
    <property type="protein sequence ID" value="GAT78857.1"/>
    <property type="molecule type" value="Genomic_DNA"/>
</dbReference>
<feature type="non-terminal residue" evidence="2">
    <location>
        <position position="43"/>
    </location>
</feature>
<dbReference type="InterPro" id="IPR002744">
    <property type="entry name" value="MIP18-like"/>
</dbReference>
<name>A0A170TGH0_EHRRU</name>
<evidence type="ECO:0000259" key="1">
    <source>
        <dbReference type="Pfam" id="PF01883"/>
    </source>
</evidence>
<feature type="domain" description="MIP18 family-like" evidence="1">
    <location>
        <begin position="4"/>
        <end position="33"/>
    </location>
</feature>
<dbReference type="Gene3D" id="3.30.300.130">
    <property type="entry name" value="Fe-S cluster assembly (FSCA)"/>
    <property type="match status" value="1"/>
</dbReference>
<dbReference type="SUPFAM" id="SSF117916">
    <property type="entry name" value="Fe-S cluster assembly (FSCA) domain-like"/>
    <property type="match status" value="1"/>
</dbReference>
<evidence type="ECO:0000313" key="3">
    <source>
        <dbReference type="Proteomes" id="UP000092731"/>
    </source>
</evidence>
<organism evidence="2 3">
    <name type="scientific">Ehrlichia ruminantium</name>
    <name type="common">heartwater rickettsia</name>
    <name type="synonym">Cowdria ruminantium</name>
    <dbReference type="NCBI Taxonomy" id="779"/>
    <lineage>
        <taxon>Bacteria</taxon>
        <taxon>Pseudomonadati</taxon>
        <taxon>Pseudomonadota</taxon>
        <taxon>Alphaproteobacteria</taxon>
        <taxon>Rickettsiales</taxon>
        <taxon>Anaplasmataceae</taxon>
        <taxon>Ehrlichia</taxon>
    </lineage>
</organism>
<gene>
    <name evidence="2" type="primary">mrp</name>
    <name evidence="2" type="ORF">EHRUM3_10900</name>
</gene>